<dbReference type="Pfam" id="PF16106">
    <property type="entry name" value="DUF4824"/>
    <property type="match status" value="1"/>
</dbReference>
<dbReference type="Proteomes" id="UP000596092">
    <property type="component" value="Chromosome"/>
</dbReference>
<evidence type="ECO:0000256" key="1">
    <source>
        <dbReference type="SAM" id="Phobius"/>
    </source>
</evidence>
<dbReference type="EMBL" id="CP054140">
    <property type="protein sequence ID" value="QQG66317.1"/>
    <property type="molecule type" value="Genomic_DNA"/>
</dbReference>
<proteinExistence type="predicted"/>
<accession>A0A7T5VEJ1</accession>
<keyword evidence="1" id="KW-0812">Transmembrane</keyword>
<keyword evidence="1" id="KW-0472">Membrane</keyword>
<dbReference type="KEGG" id="dog:HP555_10800"/>
<protein>
    <submittedName>
        <fullName evidence="2">DUF4824 family protein</fullName>
    </submittedName>
</protein>
<name>A0A7T5VEJ1_9BACT</name>
<dbReference type="AlphaFoldDB" id="A0A7T5VEJ1"/>
<keyword evidence="1" id="KW-1133">Transmembrane helix</keyword>
<gene>
    <name evidence="2" type="ORF">HP555_10800</name>
</gene>
<keyword evidence="3" id="KW-1185">Reference proteome</keyword>
<dbReference type="InterPro" id="IPR032249">
    <property type="entry name" value="DUF4824"/>
</dbReference>
<evidence type="ECO:0000313" key="2">
    <source>
        <dbReference type="EMBL" id="QQG66317.1"/>
    </source>
</evidence>
<organism evidence="2 3">
    <name type="scientific">Desulfobulbus oligotrophicus</name>
    <dbReference type="NCBI Taxonomy" id="1909699"/>
    <lineage>
        <taxon>Bacteria</taxon>
        <taxon>Pseudomonadati</taxon>
        <taxon>Thermodesulfobacteriota</taxon>
        <taxon>Desulfobulbia</taxon>
        <taxon>Desulfobulbales</taxon>
        <taxon>Desulfobulbaceae</taxon>
        <taxon>Desulfobulbus</taxon>
    </lineage>
</organism>
<sequence>MRLTRVVQVLLLVGCILLAVVNYSIFHHVKSNQQGQPNARLWLTERELPLLKNPISEDTGLRLGLHWRVLGDEAAEDRHGTPFWLTGEKLQQLGFPIDSLPADRQSKRLYREKRPVYIVFEQNGPTFKKAVHQAAQLYEREDGAVKQHPNDKSLRASRLAALKRLQAEEVSLPRLFAVDAGVNPAELKELYSNSSQYFILPGIVQLHVREENNRVMVSGFIDSINLPSVHVPVQFSSAIKALIARHQQSTRQPQPPRYAVLLAWGHHLEPWIDAVGPVAD</sequence>
<feature type="transmembrane region" description="Helical" evidence="1">
    <location>
        <begin position="6"/>
        <end position="26"/>
    </location>
</feature>
<reference evidence="2 3" key="1">
    <citation type="submission" date="2020-05" db="EMBL/GenBank/DDBJ databases">
        <title>Complete genome of Desulfobulbus oligotrophicus.</title>
        <authorList>
            <person name="Podar M."/>
        </authorList>
    </citation>
    <scope>NUCLEOTIDE SEQUENCE [LARGE SCALE GENOMIC DNA]</scope>
    <source>
        <strain evidence="2 3">Prop6</strain>
    </source>
</reference>
<evidence type="ECO:0000313" key="3">
    <source>
        <dbReference type="Proteomes" id="UP000596092"/>
    </source>
</evidence>
<dbReference type="RefSeq" id="WP_199262366.1">
    <property type="nucleotide sequence ID" value="NZ_CP054140.1"/>
</dbReference>